<dbReference type="InterPro" id="IPR000073">
    <property type="entry name" value="AB_hydrolase_1"/>
</dbReference>
<name>D6U7M4_KTERA</name>
<dbReference type="GO" id="GO:0016787">
    <property type="term" value="F:hydrolase activity"/>
    <property type="evidence" value="ECO:0007669"/>
    <property type="project" value="UniProtKB-KW"/>
</dbReference>
<dbReference type="AlphaFoldDB" id="D6U7M4"/>
<dbReference type="RefSeq" id="WP_007922062.1">
    <property type="nucleotide sequence ID" value="NZ_ADVG01000005.1"/>
</dbReference>
<organism evidence="2 3">
    <name type="scientific">Ktedonobacter racemifer DSM 44963</name>
    <dbReference type="NCBI Taxonomy" id="485913"/>
    <lineage>
        <taxon>Bacteria</taxon>
        <taxon>Bacillati</taxon>
        <taxon>Chloroflexota</taxon>
        <taxon>Ktedonobacteria</taxon>
        <taxon>Ktedonobacterales</taxon>
        <taxon>Ktedonobacteraceae</taxon>
        <taxon>Ktedonobacter</taxon>
    </lineage>
</organism>
<dbReference type="InParanoid" id="D6U7M4"/>
<dbReference type="InterPro" id="IPR050471">
    <property type="entry name" value="AB_hydrolase"/>
</dbReference>
<dbReference type="PANTHER" id="PTHR43433">
    <property type="entry name" value="HYDROLASE, ALPHA/BETA FOLD FAMILY PROTEIN"/>
    <property type="match status" value="1"/>
</dbReference>
<dbReference type="EMBL" id="ADVG01000005">
    <property type="protein sequence ID" value="EFH79885.1"/>
    <property type="molecule type" value="Genomic_DNA"/>
</dbReference>
<proteinExistence type="predicted"/>
<dbReference type="STRING" id="485913.Krac_0408"/>
<accession>D6U7M4</accession>
<dbReference type="PRINTS" id="PR00111">
    <property type="entry name" value="ABHYDROLASE"/>
</dbReference>
<feature type="domain" description="AB hydrolase-1" evidence="1">
    <location>
        <begin position="30"/>
        <end position="208"/>
    </location>
</feature>
<evidence type="ECO:0000313" key="2">
    <source>
        <dbReference type="EMBL" id="EFH79885.1"/>
    </source>
</evidence>
<dbReference type="eggNOG" id="COG2267">
    <property type="taxonomic scope" value="Bacteria"/>
</dbReference>
<dbReference type="Gene3D" id="3.40.50.1820">
    <property type="entry name" value="alpha/beta hydrolase"/>
    <property type="match status" value="1"/>
</dbReference>
<dbReference type="OrthoDB" id="9805423at2"/>
<dbReference type="InterPro" id="IPR029058">
    <property type="entry name" value="AB_hydrolase_fold"/>
</dbReference>
<dbReference type="Pfam" id="PF12697">
    <property type="entry name" value="Abhydrolase_6"/>
    <property type="match status" value="1"/>
</dbReference>
<evidence type="ECO:0000259" key="1">
    <source>
        <dbReference type="Pfam" id="PF12697"/>
    </source>
</evidence>
<sequence>MTGEQPGETSFAPVTGTQLAYDVCGEGSPLILIHGGLLDRRMWDEHVLVFAESFRVVRYDVRGYGESQMPNILYSDAQDLAELLGVLGIQKAVVLGLSMGSAIALDFTLNYPHMVETLLLAAPTISGYKMTSAEMRQRWQALVSAVKANDRTRLFDLWANDPMMPQAQEYPAAHQRYRELLSEYSFVHPKRRRMPLPFQAWGGMRRSFVGGLGGIRRRHALICSCIVDSQMKTMV</sequence>
<keyword evidence="2" id="KW-0378">Hydrolase</keyword>
<dbReference type="PANTHER" id="PTHR43433:SF5">
    <property type="entry name" value="AB HYDROLASE-1 DOMAIN-CONTAINING PROTEIN"/>
    <property type="match status" value="1"/>
</dbReference>
<protein>
    <submittedName>
        <fullName evidence="2">Alpha/beta hydrolase fold protein</fullName>
    </submittedName>
</protein>
<keyword evidence="3" id="KW-1185">Reference proteome</keyword>
<evidence type="ECO:0000313" key="3">
    <source>
        <dbReference type="Proteomes" id="UP000004508"/>
    </source>
</evidence>
<dbReference type="Proteomes" id="UP000004508">
    <property type="component" value="Unassembled WGS sequence"/>
</dbReference>
<gene>
    <name evidence="2" type="ORF">Krac_0408</name>
</gene>
<dbReference type="FunCoup" id="D6U7M4">
    <property type="interactions" value="12"/>
</dbReference>
<reference evidence="2 3" key="1">
    <citation type="journal article" date="2011" name="Stand. Genomic Sci.">
        <title>Non-contiguous finished genome sequence and contextual data of the filamentous soil bacterium Ktedonobacter racemifer type strain (SOSP1-21).</title>
        <authorList>
            <person name="Chang Y.J."/>
            <person name="Land M."/>
            <person name="Hauser L."/>
            <person name="Chertkov O."/>
            <person name="Del Rio T.G."/>
            <person name="Nolan M."/>
            <person name="Copeland A."/>
            <person name="Tice H."/>
            <person name="Cheng J.F."/>
            <person name="Lucas S."/>
            <person name="Han C."/>
            <person name="Goodwin L."/>
            <person name="Pitluck S."/>
            <person name="Ivanova N."/>
            <person name="Ovchinikova G."/>
            <person name="Pati A."/>
            <person name="Chen A."/>
            <person name="Palaniappan K."/>
            <person name="Mavromatis K."/>
            <person name="Liolios K."/>
            <person name="Brettin T."/>
            <person name="Fiebig A."/>
            <person name="Rohde M."/>
            <person name="Abt B."/>
            <person name="Goker M."/>
            <person name="Detter J.C."/>
            <person name="Woyke T."/>
            <person name="Bristow J."/>
            <person name="Eisen J.A."/>
            <person name="Markowitz V."/>
            <person name="Hugenholtz P."/>
            <person name="Kyrpides N.C."/>
            <person name="Klenk H.P."/>
            <person name="Lapidus A."/>
        </authorList>
    </citation>
    <scope>NUCLEOTIDE SEQUENCE [LARGE SCALE GENOMIC DNA]</scope>
    <source>
        <strain evidence="3">DSM 44963</strain>
    </source>
</reference>
<comment type="caution">
    <text evidence="2">The sequence shown here is derived from an EMBL/GenBank/DDBJ whole genome shotgun (WGS) entry which is preliminary data.</text>
</comment>
<dbReference type="SUPFAM" id="SSF53474">
    <property type="entry name" value="alpha/beta-Hydrolases"/>
    <property type="match status" value="1"/>
</dbReference>